<keyword evidence="2" id="KW-1185">Reference proteome</keyword>
<gene>
    <name evidence="1" type="ORF">ACFPMF_10705</name>
</gene>
<protein>
    <submittedName>
        <fullName evidence="1">Uncharacterized protein</fullName>
    </submittedName>
</protein>
<comment type="caution">
    <text evidence="1">The sequence shown here is derived from an EMBL/GenBank/DDBJ whole genome shotgun (WGS) entry which is preliminary data.</text>
</comment>
<evidence type="ECO:0000313" key="1">
    <source>
        <dbReference type="EMBL" id="MFC5409780.1"/>
    </source>
</evidence>
<proteinExistence type="predicted"/>
<dbReference type="RefSeq" id="WP_379844266.1">
    <property type="nucleotide sequence ID" value="NZ_JBHSMA010000002.1"/>
</dbReference>
<reference evidence="2" key="1">
    <citation type="journal article" date="2019" name="Int. J. Syst. Evol. Microbiol.">
        <title>The Global Catalogue of Microorganisms (GCM) 10K type strain sequencing project: providing services to taxonomists for standard genome sequencing and annotation.</title>
        <authorList>
            <consortium name="The Broad Institute Genomics Platform"/>
            <consortium name="The Broad Institute Genome Sequencing Center for Infectious Disease"/>
            <person name="Wu L."/>
            <person name="Ma J."/>
        </authorList>
    </citation>
    <scope>NUCLEOTIDE SEQUENCE [LARGE SCALE GENOMIC DNA]</scope>
    <source>
        <strain evidence="2">CCUG 55250</strain>
    </source>
</reference>
<sequence length="133" mass="15401">MKYILLGLVVLLVGYMLYDAGSEPGIDDLQGTYREVAIYRNENNTGPIVRIYAVTVSDTTHWDEMKQYGDLMLYTKYGTTRVYFFPEGKPVPATLSPVRPNFDSKYEPYCLAMYEKDAMSQVIFRKRPFRVVQ</sequence>
<dbReference type="EMBL" id="JBHSMA010000002">
    <property type="protein sequence ID" value="MFC5409780.1"/>
    <property type="molecule type" value="Genomic_DNA"/>
</dbReference>
<name>A0ABW0I8C8_9BACT</name>
<accession>A0ABW0I8C8</accession>
<organism evidence="1 2">
    <name type="scientific">Larkinella bovis</name>
    <dbReference type="NCBI Taxonomy" id="683041"/>
    <lineage>
        <taxon>Bacteria</taxon>
        <taxon>Pseudomonadati</taxon>
        <taxon>Bacteroidota</taxon>
        <taxon>Cytophagia</taxon>
        <taxon>Cytophagales</taxon>
        <taxon>Spirosomataceae</taxon>
        <taxon>Larkinella</taxon>
    </lineage>
</organism>
<evidence type="ECO:0000313" key="2">
    <source>
        <dbReference type="Proteomes" id="UP001596106"/>
    </source>
</evidence>
<dbReference type="Proteomes" id="UP001596106">
    <property type="component" value="Unassembled WGS sequence"/>
</dbReference>